<dbReference type="GO" id="GO:0005886">
    <property type="term" value="C:plasma membrane"/>
    <property type="evidence" value="ECO:0007669"/>
    <property type="project" value="UniProtKB-SubCell"/>
</dbReference>
<dbReference type="OrthoDB" id="5196235at2"/>
<comment type="caution">
    <text evidence="9">The sequence shown here is derived from an EMBL/GenBank/DDBJ whole genome shotgun (WGS) entry which is preliminary data.</text>
</comment>
<evidence type="ECO:0000256" key="7">
    <source>
        <dbReference type="ARBA" id="ARBA00023136"/>
    </source>
</evidence>
<feature type="transmembrane region" description="Helical" evidence="8">
    <location>
        <begin position="167"/>
        <end position="187"/>
    </location>
</feature>
<evidence type="ECO:0008006" key="11">
    <source>
        <dbReference type="Google" id="ProtNLM"/>
    </source>
</evidence>
<evidence type="ECO:0000256" key="5">
    <source>
        <dbReference type="ARBA" id="ARBA00022692"/>
    </source>
</evidence>
<dbReference type="InterPro" id="IPR050297">
    <property type="entry name" value="LipidA_mod_glycosyltrf_83"/>
</dbReference>
<dbReference type="Proteomes" id="UP000265768">
    <property type="component" value="Unassembled WGS sequence"/>
</dbReference>
<organism evidence="9 10">
    <name type="scientific">Bailinhaonella thermotolerans</name>
    <dbReference type="NCBI Taxonomy" id="1070861"/>
    <lineage>
        <taxon>Bacteria</taxon>
        <taxon>Bacillati</taxon>
        <taxon>Actinomycetota</taxon>
        <taxon>Actinomycetes</taxon>
        <taxon>Streptosporangiales</taxon>
        <taxon>Streptosporangiaceae</taxon>
        <taxon>Bailinhaonella</taxon>
    </lineage>
</organism>
<feature type="transmembrane region" description="Helical" evidence="8">
    <location>
        <begin position="193"/>
        <end position="210"/>
    </location>
</feature>
<feature type="transmembrane region" description="Helical" evidence="8">
    <location>
        <begin position="285"/>
        <end position="306"/>
    </location>
</feature>
<feature type="transmembrane region" description="Helical" evidence="8">
    <location>
        <begin position="65"/>
        <end position="85"/>
    </location>
</feature>
<feature type="transmembrane region" description="Helical" evidence="8">
    <location>
        <begin position="222"/>
        <end position="249"/>
    </location>
</feature>
<evidence type="ECO:0000256" key="3">
    <source>
        <dbReference type="ARBA" id="ARBA00022676"/>
    </source>
</evidence>
<protein>
    <recommendedName>
        <fullName evidence="11">Glycosyltransferase RgtA/B/C/D-like domain-containing protein</fullName>
    </recommendedName>
</protein>
<dbReference type="EMBL" id="QZEY01000009">
    <property type="protein sequence ID" value="RJL30501.1"/>
    <property type="molecule type" value="Genomic_DNA"/>
</dbReference>
<evidence type="ECO:0000256" key="4">
    <source>
        <dbReference type="ARBA" id="ARBA00022679"/>
    </source>
</evidence>
<evidence type="ECO:0000313" key="9">
    <source>
        <dbReference type="EMBL" id="RJL30501.1"/>
    </source>
</evidence>
<reference evidence="9 10" key="1">
    <citation type="submission" date="2018-09" db="EMBL/GenBank/DDBJ databases">
        <title>YIM 75507 draft genome.</title>
        <authorList>
            <person name="Tang S."/>
            <person name="Feng Y."/>
        </authorList>
    </citation>
    <scope>NUCLEOTIDE SEQUENCE [LARGE SCALE GENOMIC DNA]</scope>
    <source>
        <strain evidence="9 10">YIM 75507</strain>
    </source>
</reference>
<evidence type="ECO:0000256" key="1">
    <source>
        <dbReference type="ARBA" id="ARBA00004651"/>
    </source>
</evidence>
<keyword evidence="7 8" id="KW-0472">Membrane</keyword>
<dbReference type="RefSeq" id="WP_119928649.1">
    <property type="nucleotide sequence ID" value="NZ_QZEY01000009.1"/>
</dbReference>
<accession>A0A3A4ANF5</accession>
<feature type="transmembrane region" description="Helical" evidence="8">
    <location>
        <begin position="318"/>
        <end position="340"/>
    </location>
</feature>
<feature type="transmembrane region" description="Helical" evidence="8">
    <location>
        <begin position="16"/>
        <end position="34"/>
    </location>
</feature>
<keyword evidence="10" id="KW-1185">Reference proteome</keyword>
<name>A0A3A4ANF5_9ACTN</name>
<feature type="transmembrane region" description="Helical" evidence="8">
    <location>
        <begin position="451"/>
        <end position="470"/>
    </location>
</feature>
<keyword evidence="6 8" id="KW-1133">Transmembrane helix</keyword>
<feature type="transmembrane region" description="Helical" evidence="8">
    <location>
        <begin position="510"/>
        <end position="531"/>
    </location>
</feature>
<sequence>MSAYATWSHALARGTAAPALAFAGWLVAVLPLLLAGIFRPLPALLIGVPVAALVTWWGVRRVPAIPGLGWGVLAVAGGFLLFNGVMHGEQLILRRDPASYAQYAIWLAGHGSLPIPADPAAFGGPDPSLVFESMAFYRADGGVSPQFMPGYPLVLAVGSWLGGVRGLLLMPPLIGALAVLVFGGVVARLVGPRWAVLGAGALAVSLPLIYTGRTTLSEPLVLVLLFGGIALVLDAVATGSRVLGLLGGLTLGLSLLVRIDGLRDVLPAVAYAGLLIALPRRRRVGVPLAAGLFLGAGVGFLGGYLLAGTYLKHLRDSLNPLLLLSAAVVALTSAAVLLCWDGRFLGDSRARRVAGAVAAALAPLLVLALTVRPWVQQVRRVSTHPEDKLTESFIGHAQRANGLAHDPTRLYTEYSMWWVIWYVGLPLVVLGAAGAAVLLRRLSRGREARWLLPLAVVAWTTVATLLRPAITPDHPWATRRLVPVVIPGMILLGVWGLRWLLDRYGMPRRLVVIGVVTALLPIVFVSARTAFVRVNAGEVAAMDRLCRLIPPNASVLIVERVTADRFTQVVRGMCGVPTARLGKGIPESRVTAGTRVVEAIRRAGRVPVVLGAEETNVTPYGRPVHAISLRTRQDERSLVTPPDGTYNLRLDVWLTRP</sequence>
<comment type="subcellular location">
    <subcellularLocation>
        <location evidence="1">Cell membrane</location>
        <topology evidence="1">Multi-pass membrane protein</topology>
    </subcellularLocation>
</comment>
<gene>
    <name evidence="9" type="ORF">D5H75_23360</name>
</gene>
<keyword evidence="3" id="KW-0328">Glycosyltransferase</keyword>
<keyword evidence="2" id="KW-1003">Cell membrane</keyword>
<evidence type="ECO:0000313" key="10">
    <source>
        <dbReference type="Proteomes" id="UP000265768"/>
    </source>
</evidence>
<dbReference type="AlphaFoldDB" id="A0A3A4ANF5"/>
<proteinExistence type="predicted"/>
<dbReference type="PANTHER" id="PTHR33908:SF11">
    <property type="entry name" value="MEMBRANE PROTEIN"/>
    <property type="match status" value="1"/>
</dbReference>
<dbReference type="GO" id="GO:0016763">
    <property type="term" value="F:pentosyltransferase activity"/>
    <property type="evidence" value="ECO:0007669"/>
    <property type="project" value="TreeGrafter"/>
</dbReference>
<dbReference type="GO" id="GO:0009103">
    <property type="term" value="P:lipopolysaccharide biosynthetic process"/>
    <property type="evidence" value="ECO:0007669"/>
    <property type="project" value="UniProtKB-ARBA"/>
</dbReference>
<evidence type="ECO:0000256" key="8">
    <source>
        <dbReference type="SAM" id="Phobius"/>
    </source>
</evidence>
<keyword evidence="4" id="KW-0808">Transferase</keyword>
<feature type="transmembrane region" description="Helical" evidence="8">
    <location>
        <begin position="352"/>
        <end position="375"/>
    </location>
</feature>
<feature type="transmembrane region" description="Helical" evidence="8">
    <location>
        <begin position="482"/>
        <end position="501"/>
    </location>
</feature>
<feature type="transmembrane region" description="Helical" evidence="8">
    <location>
        <begin position="419"/>
        <end position="439"/>
    </location>
</feature>
<keyword evidence="5 8" id="KW-0812">Transmembrane</keyword>
<dbReference type="PANTHER" id="PTHR33908">
    <property type="entry name" value="MANNOSYLTRANSFERASE YKCB-RELATED"/>
    <property type="match status" value="1"/>
</dbReference>
<evidence type="ECO:0000256" key="6">
    <source>
        <dbReference type="ARBA" id="ARBA00022989"/>
    </source>
</evidence>
<feature type="transmembrane region" description="Helical" evidence="8">
    <location>
        <begin position="41"/>
        <end position="59"/>
    </location>
</feature>
<evidence type="ECO:0000256" key="2">
    <source>
        <dbReference type="ARBA" id="ARBA00022475"/>
    </source>
</evidence>